<sequence length="208" mass="22465">MTNYVVLGEGSALECACGVADDLGMACVRVELPSADRYNFQLDDFFATYASDDTLVFVALDERAVNYSRHKLIARVRMAGYRLFNLISPKAIVDEGVVLMGNVYVGAGCNLAGQSVVGLGCWLDRQVTIDHSVRLGSCVTLQCGVTLGRDVVVGKGTTLSTGSFALKGTKIGHHCEWLLGGQLPEIIPDQSFFDRLMPDGARILKKNN</sequence>
<dbReference type="PANTHER" id="PTHR43300:SF7">
    <property type="entry name" value="UDP-N-ACETYLBACILLOSAMINE N-ACETYLTRANSFERASE"/>
    <property type="match status" value="1"/>
</dbReference>
<dbReference type="InterPro" id="IPR050179">
    <property type="entry name" value="Trans_hexapeptide_repeat"/>
</dbReference>
<dbReference type="PANTHER" id="PTHR43300">
    <property type="entry name" value="ACETYLTRANSFERASE"/>
    <property type="match status" value="1"/>
</dbReference>
<evidence type="ECO:0000313" key="3">
    <source>
        <dbReference type="Proteomes" id="UP000255365"/>
    </source>
</evidence>
<protein>
    <submittedName>
        <fullName evidence="2">Transferase family hexapeptide repeat protein</fullName>
    </submittedName>
</protein>
<dbReference type="InterPro" id="IPR011004">
    <property type="entry name" value="Trimer_LpxA-like_sf"/>
</dbReference>
<dbReference type="EMBL" id="QRAV01000016">
    <property type="protein sequence ID" value="RDL15410.1"/>
    <property type="molecule type" value="Genomic_DNA"/>
</dbReference>
<evidence type="ECO:0000313" key="2">
    <source>
        <dbReference type="EMBL" id="RDL15410.1"/>
    </source>
</evidence>
<dbReference type="Gene3D" id="2.160.10.10">
    <property type="entry name" value="Hexapeptide repeat proteins"/>
    <property type="match status" value="1"/>
</dbReference>
<keyword evidence="2" id="KW-0808">Transferase</keyword>
<proteinExistence type="inferred from homology"/>
<gene>
    <name evidence="2" type="ORF">DEU51_11643</name>
</gene>
<dbReference type="GO" id="GO:0016740">
    <property type="term" value="F:transferase activity"/>
    <property type="evidence" value="ECO:0007669"/>
    <property type="project" value="UniProtKB-KW"/>
</dbReference>
<evidence type="ECO:0000256" key="1">
    <source>
        <dbReference type="ARBA" id="ARBA00007274"/>
    </source>
</evidence>
<comment type="caution">
    <text evidence="2">The sequence shown here is derived from an EMBL/GenBank/DDBJ whole genome shotgun (WGS) entry which is preliminary data.</text>
</comment>
<reference evidence="2 3" key="1">
    <citation type="submission" date="2018-07" db="EMBL/GenBank/DDBJ databases">
        <title>Genome sequencing of rice bacterial endophytes.</title>
        <authorList>
            <person name="Venturi V."/>
        </authorList>
    </citation>
    <scope>NUCLEOTIDE SEQUENCE [LARGE SCALE GENOMIC DNA]</scope>
    <source>
        <strain evidence="2 3">E2333</strain>
    </source>
</reference>
<comment type="similarity">
    <text evidence="1">Belongs to the transferase hexapeptide repeat family.</text>
</comment>
<accession>A0A370S6M8</accession>
<dbReference type="RefSeq" id="WP_042558237.1">
    <property type="nucleotide sequence ID" value="NZ_QRAV01000016.1"/>
</dbReference>
<dbReference type="Proteomes" id="UP000255365">
    <property type="component" value="Unassembled WGS sequence"/>
</dbReference>
<organism evidence="2 3">
    <name type="scientific">Pseudomonas jessenii</name>
    <dbReference type="NCBI Taxonomy" id="77298"/>
    <lineage>
        <taxon>Bacteria</taxon>
        <taxon>Pseudomonadati</taxon>
        <taxon>Pseudomonadota</taxon>
        <taxon>Gammaproteobacteria</taxon>
        <taxon>Pseudomonadales</taxon>
        <taxon>Pseudomonadaceae</taxon>
        <taxon>Pseudomonas</taxon>
    </lineage>
</organism>
<dbReference type="SUPFAM" id="SSF51161">
    <property type="entry name" value="Trimeric LpxA-like enzymes"/>
    <property type="match status" value="1"/>
</dbReference>
<dbReference type="AlphaFoldDB" id="A0A370S6M8"/>
<name>A0A370S6M8_PSEJE</name>